<feature type="compositionally biased region" description="Polar residues" evidence="1">
    <location>
        <begin position="114"/>
        <end position="125"/>
    </location>
</feature>
<feature type="non-terminal residue" evidence="2">
    <location>
        <position position="242"/>
    </location>
</feature>
<evidence type="ECO:0000256" key="1">
    <source>
        <dbReference type="SAM" id="MobiDB-lite"/>
    </source>
</evidence>
<keyword evidence="3" id="KW-1185">Reference proteome</keyword>
<evidence type="ECO:0000313" key="3">
    <source>
        <dbReference type="Proteomes" id="UP000824890"/>
    </source>
</evidence>
<proteinExistence type="predicted"/>
<comment type="caution">
    <text evidence="2">The sequence shown here is derived from an EMBL/GenBank/DDBJ whole genome shotgun (WGS) entry which is preliminary data.</text>
</comment>
<dbReference type="Proteomes" id="UP000824890">
    <property type="component" value="Unassembled WGS sequence"/>
</dbReference>
<organism evidence="2 3">
    <name type="scientific">Brassica napus</name>
    <name type="common">Rape</name>
    <dbReference type="NCBI Taxonomy" id="3708"/>
    <lineage>
        <taxon>Eukaryota</taxon>
        <taxon>Viridiplantae</taxon>
        <taxon>Streptophyta</taxon>
        <taxon>Embryophyta</taxon>
        <taxon>Tracheophyta</taxon>
        <taxon>Spermatophyta</taxon>
        <taxon>Magnoliopsida</taxon>
        <taxon>eudicotyledons</taxon>
        <taxon>Gunneridae</taxon>
        <taxon>Pentapetalae</taxon>
        <taxon>rosids</taxon>
        <taxon>malvids</taxon>
        <taxon>Brassicales</taxon>
        <taxon>Brassicaceae</taxon>
        <taxon>Brassiceae</taxon>
        <taxon>Brassica</taxon>
    </lineage>
</organism>
<feature type="compositionally biased region" description="Basic residues" evidence="1">
    <location>
        <begin position="196"/>
        <end position="207"/>
    </location>
</feature>
<evidence type="ECO:0000313" key="2">
    <source>
        <dbReference type="EMBL" id="KAH0869996.1"/>
    </source>
</evidence>
<protein>
    <submittedName>
        <fullName evidence="2">Uncharacterized protein</fullName>
    </submittedName>
</protein>
<accession>A0ABQ7YSB1</accession>
<feature type="compositionally biased region" description="Basic and acidic residues" evidence="1">
    <location>
        <begin position="216"/>
        <end position="229"/>
    </location>
</feature>
<gene>
    <name evidence="2" type="ORF">HID58_077018</name>
</gene>
<feature type="region of interest" description="Disordered" evidence="1">
    <location>
        <begin position="189"/>
        <end position="229"/>
    </location>
</feature>
<name>A0ABQ7YSB1_BRANA</name>
<dbReference type="EMBL" id="JAGKQM010000017">
    <property type="protein sequence ID" value="KAH0869996.1"/>
    <property type="molecule type" value="Genomic_DNA"/>
</dbReference>
<sequence>MESTRQGGWLLNTWKHLHPRIDTRRKPPRPDRLHLEDAAGATSPYLRFAGSHNPHQLPSSPVVLHRKRHRTYCALIRTTHSSLAIKSCHHNLNYLLLSARGSSSSKISSDLSNVHPSQQEQQPNRTFTANTQASYGFQRRAMVASTLRRQDGDDGASRLSTAENLLHDRVFTPNNNRHVPWIRLEPQLGQGESRGGKIRRRGTRITFKRTNPGSDDGMRADAGRSAEPRPDLLSLSSLFILE</sequence>
<feature type="region of interest" description="Disordered" evidence="1">
    <location>
        <begin position="105"/>
        <end position="125"/>
    </location>
</feature>
<reference evidence="2 3" key="1">
    <citation type="submission" date="2021-05" db="EMBL/GenBank/DDBJ databases">
        <title>Genome Assembly of Synthetic Allotetraploid Brassica napus Reveals Homoeologous Exchanges between Subgenomes.</title>
        <authorList>
            <person name="Davis J.T."/>
        </authorList>
    </citation>
    <scope>NUCLEOTIDE SEQUENCE [LARGE SCALE GENOMIC DNA]</scope>
    <source>
        <strain evidence="3">cv. Da-Ae</strain>
        <tissue evidence="2">Seedling</tissue>
    </source>
</reference>